<proteinExistence type="predicted"/>
<dbReference type="RefSeq" id="WP_119424617.1">
    <property type="nucleotide sequence ID" value="NZ_QQXK01000013.1"/>
</dbReference>
<keyword evidence="4" id="KW-1185">Reference proteome</keyword>
<dbReference type="EMBL" id="QQXK01000013">
    <property type="protein sequence ID" value="RII42325.1"/>
    <property type="molecule type" value="Genomic_DNA"/>
</dbReference>
<reference evidence="3 4" key="1">
    <citation type="submission" date="2018-07" db="EMBL/GenBank/DDBJ databases">
        <title>Arthrobacter sp. nov., isolated from raw cow's milk with high bacterial count.</title>
        <authorList>
            <person name="Hahne J."/>
            <person name="Isele D."/>
            <person name="Lipski A."/>
        </authorList>
    </citation>
    <scope>NUCLEOTIDE SEQUENCE [LARGE SCALE GENOMIC DNA]</scope>
    <source>
        <strain evidence="3 4">JZ R-35</strain>
    </source>
</reference>
<feature type="domain" description="Penicillin binding protein A dimerisation" evidence="2">
    <location>
        <begin position="53"/>
        <end position="137"/>
    </location>
</feature>
<dbReference type="InterPro" id="IPR012338">
    <property type="entry name" value="Beta-lactam/transpept-like"/>
</dbReference>
<dbReference type="Gene3D" id="3.40.710.10">
    <property type="entry name" value="DD-peptidase/beta-lactamase superfamily"/>
    <property type="match status" value="1"/>
</dbReference>
<dbReference type="GO" id="GO:0071555">
    <property type="term" value="P:cell wall organization"/>
    <property type="evidence" value="ECO:0007669"/>
    <property type="project" value="TreeGrafter"/>
</dbReference>
<evidence type="ECO:0000259" key="2">
    <source>
        <dbReference type="Pfam" id="PF21922"/>
    </source>
</evidence>
<dbReference type="Pfam" id="PF00905">
    <property type="entry name" value="Transpeptidase"/>
    <property type="match status" value="1"/>
</dbReference>
<accession>A0A399J9T7</accession>
<dbReference type="PANTHER" id="PTHR30627">
    <property type="entry name" value="PEPTIDOGLYCAN D,D-TRANSPEPTIDASE"/>
    <property type="match status" value="1"/>
</dbReference>
<dbReference type="InterPro" id="IPR050515">
    <property type="entry name" value="Beta-lactam/transpept"/>
</dbReference>
<dbReference type="GO" id="GO:0005886">
    <property type="term" value="C:plasma membrane"/>
    <property type="evidence" value="ECO:0007669"/>
    <property type="project" value="TreeGrafter"/>
</dbReference>
<protein>
    <submittedName>
        <fullName evidence="3">Penicillin-binding protein 2</fullName>
    </submittedName>
</protein>
<comment type="caution">
    <text evidence="3">The sequence shown here is derived from an EMBL/GenBank/DDBJ whole genome shotgun (WGS) entry which is preliminary data.</text>
</comment>
<evidence type="ECO:0000313" key="3">
    <source>
        <dbReference type="EMBL" id="RII42325.1"/>
    </source>
</evidence>
<gene>
    <name evidence="3" type="ORF">DWB68_07985</name>
</gene>
<sequence>MNQAIRRTWVAIVALLAIIMGATTYVQFFAADAINNDALNTSRKLDAANSSPRGTILAGGEAIAESVKNPEGSTYAYKRVYNDAKLYSGLTGYFSLDAGVTQLESSQNQTLMGSSDDQFFDRIANLFTGTEDQGANIELTIDPKIQKAAYDALPDDFKGSVVVLNPKTGEILAMVSKPSFDTNLLAVQSTSKAAANRAELSKNKNIRLYWNPAVQDRVSPGSTFKVLDLVAGMETGYFKLDGEYDNSLKWTPPGTSTPLGNFDGGNCSQQPDKASLRFIVAQSCNTPFGQAIQEIGQDKMKEVTERFGFNSKPDWLGLSPTAASVWPTDKMSPGNLASASIGQYDVQTTVLQMAMVSAGIANDGVLMKPQLIKQVTGSDLKVLQDFKAEKYSTVTTPQIANDVTELMRGPVQSGTARRAAVPGLDIAAKTGTAQIGTGTGKVNAWITGFAPADDPEVAIAVNVENITYDQSHGLTSTIMKNVLKAVFNK</sequence>
<evidence type="ECO:0000259" key="1">
    <source>
        <dbReference type="Pfam" id="PF00905"/>
    </source>
</evidence>
<dbReference type="Pfam" id="PF21922">
    <property type="entry name" value="PBP_dimer_2"/>
    <property type="match status" value="1"/>
</dbReference>
<feature type="domain" description="Penicillin-binding protein transpeptidase" evidence="1">
    <location>
        <begin position="159"/>
        <end position="483"/>
    </location>
</feature>
<dbReference type="Gene3D" id="3.90.1310.10">
    <property type="entry name" value="Penicillin-binding protein 2a (Domain 2)"/>
    <property type="match status" value="1"/>
</dbReference>
<dbReference type="InterPro" id="IPR001460">
    <property type="entry name" value="PCN-bd_Tpept"/>
</dbReference>
<dbReference type="InterPro" id="IPR054120">
    <property type="entry name" value="PBPA_dimer"/>
</dbReference>
<dbReference type="Proteomes" id="UP000265419">
    <property type="component" value="Unassembled WGS sequence"/>
</dbReference>
<name>A0A399J9T7_9MICC</name>
<dbReference type="SUPFAM" id="SSF56601">
    <property type="entry name" value="beta-lactamase/transpeptidase-like"/>
    <property type="match status" value="1"/>
</dbReference>
<evidence type="ECO:0000313" key="4">
    <source>
        <dbReference type="Proteomes" id="UP000265419"/>
    </source>
</evidence>
<organism evidence="3 4">
    <name type="scientific">Galactobacter valiniphilus</name>
    <dbReference type="NCBI Taxonomy" id="2676122"/>
    <lineage>
        <taxon>Bacteria</taxon>
        <taxon>Bacillati</taxon>
        <taxon>Actinomycetota</taxon>
        <taxon>Actinomycetes</taxon>
        <taxon>Micrococcales</taxon>
        <taxon>Micrococcaceae</taxon>
        <taxon>Galactobacter</taxon>
    </lineage>
</organism>
<dbReference type="PANTHER" id="PTHR30627:SF24">
    <property type="entry name" value="PENICILLIN-BINDING PROTEIN 4B"/>
    <property type="match status" value="1"/>
</dbReference>
<dbReference type="GO" id="GO:0071972">
    <property type="term" value="F:peptidoglycan L,D-transpeptidase activity"/>
    <property type="evidence" value="ECO:0007669"/>
    <property type="project" value="TreeGrafter"/>
</dbReference>
<dbReference type="GO" id="GO:0008658">
    <property type="term" value="F:penicillin binding"/>
    <property type="evidence" value="ECO:0007669"/>
    <property type="project" value="InterPro"/>
</dbReference>
<dbReference type="AlphaFoldDB" id="A0A399J9T7"/>